<organism evidence="3 4">
    <name type="scientific">Polycladomyces abyssicola</name>
    <dbReference type="NCBI Taxonomy" id="1125966"/>
    <lineage>
        <taxon>Bacteria</taxon>
        <taxon>Bacillati</taxon>
        <taxon>Bacillota</taxon>
        <taxon>Bacilli</taxon>
        <taxon>Bacillales</taxon>
        <taxon>Thermoactinomycetaceae</taxon>
        <taxon>Polycladomyces</taxon>
    </lineage>
</organism>
<keyword evidence="4" id="KW-1185">Reference proteome</keyword>
<proteinExistence type="predicted"/>
<dbReference type="Pfam" id="PF17898">
    <property type="entry name" value="GerD"/>
    <property type="match status" value="1"/>
</dbReference>
<evidence type="ECO:0000256" key="1">
    <source>
        <dbReference type="SAM" id="MobiDB-lite"/>
    </source>
</evidence>
<sequence length="209" mass="23555">MRYLAFLTGLVILVTAGCSPAQKPEESQGPDYQQMKQMVMDVLHTKEGEKALQEVMKDPEFKKNMVFTQKDLEMAVARSFTDPKAKKELESLLKKPEVAKNLFKTVENEQKNLMKQLMKDPQYQQLMIDIMKDPQFEKNVLQLMKSQQYRKETMKVMEDALQTPSFKEKFMKLLQEAVKQAQSQKGGQGQGGGGGQGGQQGGSQGQGGQ</sequence>
<feature type="region of interest" description="Disordered" evidence="1">
    <location>
        <begin position="177"/>
        <end position="209"/>
    </location>
</feature>
<evidence type="ECO:0000313" key="4">
    <source>
        <dbReference type="Proteomes" id="UP000677436"/>
    </source>
</evidence>
<dbReference type="PROSITE" id="PS51257">
    <property type="entry name" value="PROKAR_LIPOPROTEIN"/>
    <property type="match status" value="1"/>
</dbReference>
<reference evidence="3" key="2">
    <citation type="journal article" date="2021" name="Microbiol. Resour. Announc.">
        <title>Complete Genome Sequence of Polycladomyces abyssicola JIR-001T, Isolated from Hemipelagic Sediment in Deep Seawater.</title>
        <authorList>
            <person name="Tsubouchi T."/>
            <person name="Kaneko Y."/>
        </authorList>
    </citation>
    <scope>NUCLEOTIDE SEQUENCE</scope>
    <source>
        <strain evidence="3">JIR-001</strain>
    </source>
</reference>
<accession>A0A8D5UCC7</accession>
<dbReference type="RefSeq" id="WP_212773815.1">
    <property type="nucleotide sequence ID" value="NZ_AP024601.1"/>
</dbReference>
<feature type="domain" description="Spore germination GerD central core" evidence="2">
    <location>
        <begin position="65"/>
        <end position="178"/>
    </location>
</feature>
<dbReference type="InterPro" id="IPR041262">
    <property type="entry name" value="GerD_central"/>
</dbReference>
<gene>
    <name evidence="3" type="ORF">JIR001_02170</name>
</gene>
<dbReference type="KEGG" id="pabs:JIR001_02170"/>
<dbReference type="NCBIfam" id="NF040801">
    <property type="entry name" value="spore_GerD"/>
    <property type="match status" value="1"/>
</dbReference>
<name>A0A8D5UCC7_9BACL</name>
<dbReference type="EMBL" id="AP024601">
    <property type="protein sequence ID" value="BCU80434.1"/>
    <property type="molecule type" value="Genomic_DNA"/>
</dbReference>
<protein>
    <submittedName>
        <fullName evidence="3">Germination protein GerD</fullName>
    </submittedName>
</protein>
<evidence type="ECO:0000259" key="2">
    <source>
        <dbReference type="Pfam" id="PF17898"/>
    </source>
</evidence>
<feature type="compositionally biased region" description="Gly residues" evidence="1">
    <location>
        <begin position="186"/>
        <end position="209"/>
    </location>
</feature>
<reference evidence="3" key="1">
    <citation type="journal article" date="2013" name="Int. J. Syst. Evol. Microbiol.">
        <title>Polycladomyces abyssicola gen. nov., sp. nov., a thermophilic filamentous bacterium isolated from hemipelagic sediment.</title>
        <authorList>
            <person name="Tsubouchi T."/>
            <person name="Shimane Y."/>
            <person name="Mori K."/>
            <person name="Usui K."/>
            <person name="Hiraki T."/>
            <person name="Tame A."/>
            <person name="Uematsu K."/>
            <person name="Maruyama T."/>
            <person name="Hatada Y."/>
        </authorList>
    </citation>
    <scope>NUCLEOTIDE SEQUENCE</scope>
    <source>
        <strain evidence="3">JIR-001</strain>
    </source>
</reference>
<dbReference type="Proteomes" id="UP000677436">
    <property type="component" value="Chromosome"/>
</dbReference>
<dbReference type="AlphaFoldDB" id="A0A8D5UCC7"/>
<evidence type="ECO:0000313" key="3">
    <source>
        <dbReference type="EMBL" id="BCU80434.1"/>
    </source>
</evidence>